<dbReference type="Pfam" id="PF04954">
    <property type="entry name" value="SIP"/>
    <property type="match status" value="1"/>
</dbReference>
<name>A0ABW2XYJ4_9ACTN</name>
<dbReference type="InterPro" id="IPR013113">
    <property type="entry name" value="SIP_FAD-bd"/>
</dbReference>
<organism evidence="2 3">
    <name type="scientific">Actinomadura fibrosa</name>
    <dbReference type="NCBI Taxonomy" id="111802"/>
    <lineage>
        <taxon>Bacteria</taxon>
        <taxon>Bacillati</taxon>
        <taxon>Actinomycetota</taxon>
        <taxon>Actinomycetes</taxon>
        <taxon>Streptosporangiales</taxon>
        <taxon>Thermomonosporaceae</taxon>
        <taxon>Actinomadura</taxon>
    </lineage>
</organism>
<keyword evidence="3" id="KW-1185">Reference proteome</keyword>
<evidence type="ECO:0000259" key="1">
    <source>
        <dbReference type="PROSITE" id="PS51384"/>
    </source>
</evidence>
<evidence type="ECO:0000313" key="3">
    <source>
        <dbReference type="Proteomes" id="UP001597063"/>
    </source>
</evidence>
<dbReference type="RefSeq" id="WP_131755392.1">
    <property type="nucleotide sequence ID" value="NZ_CAACUY010000005.1"/>
</dbReference>
<protein>
    <submittedName>
        <fullName evidence="2">Siderophore-interacting protein</fullName>
    </submittedName>
</protein>
<accession>A0ABW2XYJ4</accession>
<dbReference type="InterPro" id="IPR017938">
    <property type="entry name" value="Riboflavin_synthase-like_b-brl"/>
</dbReference>
<dbReference type="EMBL" id="JBHTGP010000018">
    <property type="protein sequence ID" value="MFD0690127.1"/>
    <property type="molecule type" value="Genomic_DNA"/>
</dbReference>
<comment type="caution">
    <text evidence="2">The sequence shown here is derived from an EMBL/GenBank/DDBJ whole genome shotgun (WGS) entry which is preliminary data.</text>
</comment>
<dbReference type="InterPro" id="IPR039261">
    <property type="entry name" value="FNR_nucleotide-bd"/>
</dbReference>
<dbReference type="PROSITE" id="PS51384">
    <property type="entry name" value="FAD_FR"/>
    <property type="match status" value="1"/>
</dbReference>
<dbReference type="Proteomes" id="UP001597063">
    <property type="component" value="Unassembled WGS sequence"/>
</dbReference>
<sequence length="300" mass="32281">MSRALPVRRVHVVRAGNVTPHMRRVVLGGDDLADLVLDGPDQQVKLYFPKPGQREPRLPEPGDDGDWAGWYQRLVALPEDERPWARSYTLRAHDPAEHTVTVDFVLHPNAGPATRWAAAAAPGAALGMFGPSPDFARRVPLTASFASARQVLLAGDETAVPALGTLAEALPEGLPTVAYIETAGPEDEVAFPTRGDLTVHWLHRGDTPAGRAGLLGAAVRAADLRPDGLFAWLAGEAGAVRDLRRHLVGDRGVPKNRIDFAGYWRLDLTQDDAPTDADMAEARERLADAAEAETTKTSAL</sequence>
<reference evidence="3" key="1">
    <citation type="journal article" date="2019" name="Int. J. Syst. Evol. Microbiol.">
        <title>The Global Catalogue of Microorganisms (GCM) 10K type strain sequencing project: providing services to taxonomists for standard genome sequencing and annotation.</title>
        <authorList>
            <consortium name="The Broad Institute Genomics Platform"/>
            <consortium name="The Broad Institute Genome Sequencing Center for Infectious Disease"/>
            <person name="Wu L."/>
            <person name="Ma J."/>
        </authorList>
    </citation>
    <scope>NUCLEOTIDE SEQUENCE [LARGE SCALE GENOMIC DNA]</scope>
    <source>
        <strain evidence="3">JCM 9371</strain>
    </source>
</reference>
<dbReference type="SUPFAM" id="SSF63380">
    <property type="entry name" value="Riboflavin synthase domain-like"/>
    <property type="match status" value="1"/>
</dbReference>
<feature type="domain" description="FAD-binding FR-type" evidence="1">
    <location>
        <begin position="5"/>
        <end position="138"/>
    </location>
</feature>
<proteinExistence type="predicted"/>
<dbReference type="PANTHER" id="PTHR30157">
    <property type="entry name" value="FERRIC REDUCTASE, NADPH-DEPENDENT"/>
    <property type="match status" value="1"/>
</dbReference>
<dbReference type="InterPro" id="IPR007037">
    <property type="entry name" value="SIP_rossman_dom"/>
</dbReference>
<dbReference type="Gene3D" id="3.40.50.80">
    <property type="entry name" value="Nucleotide-binding domain of ferredoxin-NADP reductase (FNR) module"/>
    <property type="match status" value="1"/>
</dbReference>
<dbReference type="Gene3D" id="2.40.30.10">
    <property type="entry name" value="Translation factors"/>
    <property type="match status" value="1"/>
</dbReference>
<gene>
    <name evidence="2" type="ORF">ACFQZM_36945</name>
</gene>
<dbReference type="CDD" id="cd06193">
    <property type="entry name" value="siderophore_interacting"/>
    <property type="match status" value="1"/>
</dbReference>
<dbReference type="InterPro" id="IPR017927">
    <property type="entry name" value="FAD-bd_FR_type"/>
</dbReference>
<dbReference type="InterPro" id="IPR039374">
    <property type="entry name" value="SIP_fam"/>
</dbReference>
<evidence type="ECO:0000313" key="2">
    <source>
        <dbReference type="EMBL" id="MFD0690127.1"/>
    </source>
</evidence>
<dbReference type="PANTHER" id="PTHR30157:SF0">
    <property type="entry name" value="NADPH-DEPENDENT FERRIC-CHELATE REDUCTASE"/>
    <property type="match status" value="1"/>
</dbReference>
<dbReference type="Pfam" id="PF08021">
    <property type="entry name" value="FAD_binding_9"/>
    <property type="match status" value="1"/>
</dbReference>